<feature type="domain" description="Putative endonuclease Z1" evidence="1">
    <location>
        <begin position="499"/>
        <end position="726"/>
    </location>
</feature>
<dbReference type="KEGG" id="rhox:RBB84_03475"/>
<reference evidence="2" key="1">
    <citation type="submission" date="2023-08" db="EMBL/GenBank/DDBJ databases">
        <title>The novel hydrolase IpcH responsible for the initial isoprocarb degradation step in Rhodococcus sp. D-6.</title>
        <authorList>
            <person name="Zhu Q."/>
        </authorList>
    </citation>
    <scope>NUCLEOTIDE SEQUENCE</scope>
    <source>
        <strain evidence="2">D-6</strain>
    </source>
</reference>
<dbReference type="EMBL" id="CP132970">
    <property type="protein sequence ID" value="XBW05045.1"/>
    <property type="molecule type" value="Genomic_DNA"/>
</dbReference>
<proteinExistence type="predicted"/>
<organism evidence="2">
    <name type="scientific">Rhodococcus sp. D-6</name>
    <dbReference type="NCBI Taxonomy" id="1387842"/>
    <lineage>
        <taxon>Bacteria</taxon>
        <taxon>Bacillati</taxon>
        <taxon>Actinomycetota</taxon>
        <taxon>Actinomycetes</taxon>
        <taxon>Mycobacteriales</taxon>
        <taxon>Nocardiaceae</taxon>
        <taxon>Rhodococcus</taxon>
    </lineage>
</organism>
<dbReference type="REBASE" id="838791">
    <property type="entry name" value="RspD6ORF3450P"/>
</dbReference>
<gene>
    <name evidence="2" type="ORF">RBB84_03475</name>
</gene>
<evidence type="ECO:0000259" key="1">
    <source>
        <dbReference type="Pfam" id="PF10593"/>
    </source>
</evidence>
<dbReference type="AlphaFoldDB" id="A0AAU7UXY1"/>
<evidence type="ECO:0000313" key="2">
    <source>
        <dbReference type="EMBL" id="XBW05045.1"/>
    </source>
</evidence>
<dbReference type="RefSeq" id="WP_350247164.1">
    <property type="nucleotide sequence ID" value="NZ_CP132970.1"/>
</dbReference>
<dbReference type="InterPro" id="IPR018310">
    <property type="entry name" value="Put_endonuclease_Z1-dom"/>
</dbReference>
<protein>
    <submittedName>
        <fullName evidence="2">Z1 domain-containing protein</fullName>
    </submittedName>
</protein>
<sequence>MSDIVAVDHLISAVILQELKALEGFAPENLIENVGFRARKDRPEGVPESEILAILTANDPNLAVKTKFRILLTKWDTAESGEWRADSDPRSMERRRLVYTLLGFTDSSIEALDKEYPRDLSGFTVISEPMQWDPWYTDTRRAEHDFYWRAYRGVLEGRWDATAISKLDSATDEIVSRLADPERDASYQSKGLVVGYVQSGKTANFSGVIAKAIDAGYRLIIVLTGTVEILRSQTQRRLDMELVGEENIRGGIDPDDSDLMAGVDYAGQGDQDWFDGKFLKHGVNIAEQDNIPGIIRLTSPNWDYKKLLAGLGALDFRGGHELAVKSKKLYDPANLHRTNVRLAVVKKNKSTLEKLVADLKRIHTRMDEIPALIIDDEADQASVNTINPNRRGKSSDEVERTAINKQISALLELLPRCQYVGYTATPFANVFVDPDDSENIFPKDFIVSLERPSGYMGGSDFYDFDRDFSDNPKTPVTSNEAAFVRNIEANAGDGRITTLQRALDSFVLSGAIKLYRESHGAKEFRHHTMLIHESVKMAEHAALRVEIQQLWMRSAYSSIAGRARLQALWAEDYQPVSLARAEDDDRVPASFDELSDFIGKAVDRISSLGTPVLVVNGDTDIDQPALDFQSTRVWKILVGGTKLSRGFTVEGLTVSYYTRRTLMADTLMQMGRWFGFRKGYRDLVRLYVGRAVVAGNKTYDLYEAFGAIIQDEEQFREELKQFADTEEDGRPCFTPIDVPPLVYQRLPWLKPTAGNKMYNAELKFRGEGAKLVDFSMQDVRGKGENNAAHFAAVLPLIIELDRTGEFQYLERRIEGDRVGNFEARYGIIDAQVVIDVLNQFRWAPNWEFGPHAEFLRRAIDANELTDFAVLLPLLTNSVTRSVDGMEEPIPIIKRKRRLDRPGFSGSSFRQRHAIEHIAGGEKLGGDVAESLYTPTRGALLLSFAADPHGVDPNFGANPADLKPVVDPRDIATLFSYALPKAAAPGGRIGFAAKKRGNQLVVTND</sequence>
<name>A0AAU7UXY1_9NOCA</name>
<dbReference type="Pfam" id="PF10593">
    <property type="entry name" value="Z1"/>
    <property type="match status" value="1"/>
</dbReference>
<accession>A0AAU7UXY1</accession>